<evidence type="ECO:0000313" key="2">
    <source>
        <dbReference type="EMBL" id="MBA8849942.1"/>
    </source>
</evidence>
<reference evidence="2 3" key="1">
    <citation type="submission" date="2020-07" db="EMBL/GenBank/DDBJ databases">
        <title>Genomic Encyclopedia of Type Strains, Phase IV (KMG-V): Genome sequencing to study the core and pangenomes of soil and plant-associated prokaryotes.</title>
        <authorList>
            <person name="Whitman W."/>
        </authorList>
    </citation>
    <scope>NUCLEOTIDE SEQUENCE [LARGE SCALE GENOMIC DNA]</scope>
    <source>
        <strain evidence="2 3">RH4WT92</strain>
    </source>
</reference>
<proteinExistence type="predicted"/>
<evidence type="ECO:0000256" key="1">
    <source>
        <dbReference type="SAM" id="MobiDB-lite"/>
    </source>
</evidence>
<evidence type="ECO:0000313" key="3">
    <source>
        <dbReference type="Proteomes" id="UP000578622"/>
    </source>
</evidence>
<dbReference type="RefSeq" id="WP_182511576.1">
    <property type="nucleotide sequence ID" value="NZ_JACGXG010000001.1"/>
</dbReference>
<feature type="compositionally biased region" description="Polar residues" evidence="1">
    <location>
        <begin position="33"/>
        <end position="48"/>
    </location>
</feature>
<sequence>MTARPLRGMGIQAGQRPGPIKRTAEQMGEHRLSGQTGTRWQQSRTSAFETPPAAAPQDEVLL</sequence>
<name>A0ABR6AKG1_9HYPH</name>
<comment type="caution">
    <text evidence="2">The sequence shown here is derived from an EMBL/GenBank/DDBJ whole genome shotgun (WGS) entry which is preliminary data.</text>
</comment>
<dbReference type="Proteomes" id="UP000578622">
    <property type="component" value="Unassembled WGS sequence"/>
</dbReference>
<organism evidence="2 3">
    <name type="scientific">Brucella intermedia</name>
    <dbReference type="NCBI Taxonomy" id="94625"/>
    <lineage>
        <taxon>Bacteria</taxon>
        <taxon>Pseudomonadati</taxon>
        <taxon>Pseudomonadota</taxon>
        <taxon>Alphaproteobacteria</taxon>
        <taxon>Hyphomicrobiales</taxon>
        <taxon>Brucellaceae</taxon>
        <taxon>Brucella/Ochrobactrum group</taxon>
        <taxon>Brucella</taxon>
    </lineage>
</organism>
<keyword evidence="3" id="KW-1185">Reference proteome</keyword>
<protein>
    <submittedName>
        <fullName evidence="2">Uncharacterized protein</fullName>
    </submittedName>
</protein>
<feature type="region of interest" description="Disordered" evidence="1">
    <location>
        <begin position="26"/>
        <end position="62"/>
    </location>
</feature>
<dbReference type="EMBL" id="JACGXG010000001">
    <property type="protein sequence ID" value="MBA8849942.1"/>
    <property type="molecule type" value="Genomic_DNA"/>
</dbReference>
<gene>
    <name evidence="2" type="ORF">FHW20_000846</name>
</gene>
<accession>A0ABR6AKG1</accession>